<evidence type="ECO:0000313" key="2">
    <source>
        <dbReference type="Proteomes" id="UP001396334"/>
    </source>
</evidence>
<name>A0ABR2PQA2_9ROSI</name>
<dbReference type="EMBL" id="JBBPBN010000054">
    <property type="protein sequence ID" value="KAK8990345.1"/>
    <property type="molecule type" value="Genomic_DNA"/>
</dbReference>
<organism evidence="1 2">
    <name type="scientific">Hibiscus sabdariffa</name>
    <name type="common">roselle</name>
    <dbReference type="NCBI Taxonomy" id="183260"/>
    <lineage>
        <taxon>Eukaryota</taxon>
        <taxon>Viridiplantae</taxon>
        <taxon>Streptophyta</taxon>
        <taxon>Embryophyta</taxon>
        <taxon>Tracheophyta</taxon>
        <taxon>Spermatophyta</taxon>
        <taxon>Magnoliopsida</taxon>
        <taxon>eudicotyledons</taxon>
        <taxon>Gunneridae</taxon>
        <taxon>Pentapetalae</taxon>
        <taxon>rosids</taxon>
        <taxon>malvids</taxon>
        <taxon>Malvales</taxon>
        <taxon>Malvaceae</taxon>
        <taxon>Malvoideae</taxon>
        <taxon>Hibiscus</taxon>
    </lineage>
</organism>
<sequence>MTNEGRSRRQFTTDVSCSISGVALESLDHVFLLVLSGISAYNAKVFDAPRVEESSVINRNARLVSMMVQAREECQLMIYELDSMEALQILQADYDSSYPLGGHLSDLRRCAWCVKVQHVLRTDNKVANELATGASLGILELIFYASPPDFMIHVLHEDSLHIVPDISCDS</sequence>
<evidence type="ECO:0008006" key="3">
    <source>
        <dbReference type="Google" id="ProtNLM"/>
    </source>
</evidence>
<protein>
    <recommendedName>
        <fullName evidence="3">RNase H type-1 domain-containing protein</fullName>
    </recommendedName>
</protein>
<dbReference type="Proteomes" id="UP001396334">
    <property type="component" value="Unassembled WGS sequence"/>
</dbReference>
<reference evidence="1 2" key="1">
    <citation type="journal article" date="2024" name="G3 (Bethesda)">
        <title>Genome assembly of Hibiscus sabdariffa L. provides insights into metabolisms of medicinal natural products.</title>
        <authorList>
            <person name="Kim T."/>
        </authorList>
    </citation>
    <scope>NUCLEOTIDE SEQUENCE [LARGE SCALE GENOMIC DNA]</scope>
    <source>
        <strain evidence="1">TK-2024</strain>
        <tissue evidence="1">Old leaves</tissue>
    </source>
</reference>
<accession>A0ABR2PQA2</accession>
<comment type="caution">
    <text evidence="1">The sequence shown here is derived from an EMBL/GenBank/DDBJ whole genome shotgun (WGS) entry which is preliminary data.</text>
</comment>
<keyword evidence="2" id="KW-1185">Reference proteome</keyword>
<gene>
    <name evidence="1" type="ORF">V6N11_009048</name>
</gene>
<evidence type="ECO:0000313" key="1">
    <source>
        <dbReference type="EMBL" id="KAK8990345.1"/>
    </source>
</evidence>
<proteinExistence type="predicted"/>